<dbReference type="PROSITE" id="PS50006">
    <property type="entry name" value="FHA_DOMAIN"/>
    <property type="match status" value="1"/>
</dbReference>
<gene>
    <name evidence="2" type="ORF">DENIS_0401</name>
</gene>
<sequence>MPVLTLKFTKDERKLGEYTLEKGKSVNIGRLEDNDIVIENLAVSGHHAKVDSVGEKFLLTDLGSKNGTFVNEEQVRGTHWLQHGDIIIIGKHFLAFTYAPGEAGAEENPDPMQQTMVMDTESYRRMVAKNSARTEKKTAGKSADEPVGVLSFLSGGEGEADLTKKLTKIGKNASSDIIVTGLTIGQTAATISKRPDGYYLSYVGGLSKPRVNGDSVRESIQLNQFDTIEIGSLKMQFLYK</sequence>
<feature type="domain" description="FHA" evidence="1">
    <location>
        <begin position="26"/>
        <end position="75"/>
    </location>
</feature>
<organism evidence="2 3">
    <name type="scientific">Desulfonema ishimotonii</name>
    <dbReference type="NCBI Taxonomy" id="45657"/>
    <lineage>
        <taxon>Bacteria</taxon>
        <taxon>Pseudomonadati</taxon>
        <taxon>Thermodesulfobacteriota</taxon>
        <taxon>Desulfobacteria</taxon>
        <taxon>Desulfobacterales</taxon>
        <taxon>Desulfococcaceae</taxon>
        <taxon>Desulfonema</taxon>
    </lineage>
</organism>
<dbReference type="RefSeq" id="WP_124326975.1">
    <property type="nucleotide sequence ID" value="NZ_BEXT01000001.1"/>
</dbReference>
<dbReference type="AlphaFoldDB" id="A0A401FR73"/>
<dbReference type="InterPro" id="IPR000253">
    <property type="entry name" value="FHA_dom"/>
</dbReference>
<dbReference type="Proteomes" id="UP000288096">
    <property type="component" value="Unassembled WGS sequence"/>
</dbReference>
<accession>A0A401FR73</accession>
<name>A0A401FR73_9BACT</name>
<dbReference type="Pfam" id="PF00498">
    <property type="entry name" value="FHA"/>
    <property type="match status" value="1"/>
</dbReference>
<evidence type="ECO:0000313" key="3">
    <source>
        <dbReference type="Proteomes" id="UP000288096"/>
    </source>
</evidence>
<reference evidence="3" key="1">
    <citation type="submission" date="2017-11" db="EMBL/GenBank/DDBJ databases">
        <authorList>
            <person name="Watanabe M."/>
            <person name="Kojima H."/>
        </authorList>
    </citation>
    <scope>NUCLEOTIDE SEQUENCE [LARGE SCALE GENOMIC DNA]</scope>
    <source>
        <strain evidence="3">Tokyo 01</strain>
    </source>
</reference>
<protein>
    <recommendedName>
        <fullName evidence="1">FHA domain-containing protein</fullName>
    </recommendedName>
</protein>
<dbReference type="Gene3D" id="2.60.200.20">
    <property type="match status" value="2"/>
</dbReference>
<dbReference type="CDD" id="cd00060">
    <property type="entry name" value="FHA"/>
    <property type="match status" value="2"/>
</dbReference>
<evidence type="ECO:0000259" key="1">
    <source>
        <dbReference type="PROSITE" id="PS50006"/>
    </source>
</evidence>
<dbReference type="EMBL" id="BEXT01000001">
    <property type="protein sequence ID" value="GBC59462.1"/>
    <property type="molecule type" value="Genomic_DNA"/>
</dbReference>
<dbReference type="PANTHER" id="PTHR23308">
    <property type="entry name" value="NUCLEAR INHIBITOR OF PROTEIN PHOSPHATASE-1"/>
    <property type="match status" value="1"/>
</dbReference>
<evidence type="ECO:0000313" key="2">
    <source>
        <dbReference type="EMBL" id="GBC59462.1"/>
    </source>
</evidence>
<dbReference type="InterPro" id="IPR008984">
    <property type="entry name" value="SMAD_FHA_dom_sf"/>
</dbReference>
<dbReference type="OrthoDB" id="7869657at2"/>
<reference evidence="3" key="2">
    <citation type="submission" date="2019-01" db="EMBL/GenBank/DDBJ databases">
        <title>Genome sequence of Desulfonema ishimotonii strain Tokyo 01.</title>
        <authorList>
            <person name="Fukui M."/>
        </authorList>
    </citation>
    <scope>NUCLEOTIDE SEQUENCE [LARGE SCALE GENOMIC DNA]</scope>
    <source>
        <strain evidence="3">Tokyo 01</strain>
    </source>
</reference>
<dbReference type="SUPFAM" id="SSF49879">
    <property type="entry name" value="SMAD/FHA domain"/>
    <property type="match status" value="2"/>
</dbReference>
<comment type="caution">
    <text evidence="2">The sequence shown here is derived from an EMBL/GenBank/DDBJ whole genome shotgun (WGS) entry which is preliminary data.</text>
</comment>
<proteinExistence type="predicted"/>
<dbReference type="SMART" id="SM00240">
    <property type="entry name" value="FHA"/>
    <property type="match status" value="2"/>
</dbReference>
<keyword evidence="3" id="KW-1185">Reference proteome</keyword>
<dbReference type="InterPro" id="IPR050923">
    <property type="entry name" value="Cell_Proc_Reg/RNA_Proc"/>
</dbReference>